<reference evidence="2 3" key="1">
    <citation type="journal article" date="2017" name="Curr. Biol.">
        <title>The Evolution of Venom by Co-option of Single-Copy Genes.</title>
        <authorList>
            <person name="Martinson E.O."/>
            <person name="Mrinalini"/>
            <person name="Kelkar Y.D."/>
            <person name="Chang C.H."/>
            <person name="Werren J.H."/>
        </authorList>
    </citation>
    <scope>NUCLEOTIDE SEQUENCE [LARGE SCALE GENOMIC DNA]</scope>
    <source>
        <strain evidence="2 3">Alberta</strain>
        <tissue evidence="2">Whole body</tissue>
    </source>
</reference>
<comment type="caution">
    <text evidence="2">The sequence shown here is derived from an EMBL/GenBank/DDBJ whole genome shotgun (WGS) entry which is preliminary data.</text>
</comment>
<organism evidence="2 3">
    <name type="scientific">Trichomalopsis sarcophagae</name>
    <dbReference type="NCBI Taxonomy" id="543379"/>
    <lineage>
        <taxon>Eukaryota</taxon>
        <taxon>Metazoa</taxon>
        <taxon>Ecdysozoa</taxon>
        <taxon>Arthropoda</taxon>
        <taxon>Hexapoda</taxon>
        <taxon>Insecta</taxon>
        <taxon>Pterygota</taxon>
        <taxon>Neoptera</taxon>
        <taxon>Endopterygota</taxon>
        <taxon>Hymenoptera</taxon>
        <taxon>Apocrita</taxon>
        <taxon>Proctotrupomorpha</taxon>
        <taxon>Chalcidoidea</taxon>
        <taxon>Pteromalidae</taxon>
        <taxon>Pteromalinae</taxon>
        <taxon>Trichomalopsis</taxon>
    </lineage>
</organism>
<sequence>MQRVQWQSLHITTGRATAHPFRPAPPHPSPRWRCKETGTAPEYVDGASQNTASGRPQRRLSNGVWERTESVMTSSAAERSNVASTADLSTPPGPDHTSTYTPTNLPSPFESKRTVGSILDPPAGLLETFVSYLQDLSWLKSQSTQCLLHAFADTSRRTLAATVYVRVTTSPETSKSSLLTAKTKLTPIKGFIPPEKSTPRSTISRFELQATLLTALLLQSVAASLEVLLGNCYAWSDSQVVLHWLSSD</sequence>
<gene>
    <name evidence="2" type="ORF">TSAR_003244</name>
</gene>
<dbReference type="PANTHER" id="PTHR22955">
    <property type="entry name" value="RETROTRANSPOSON"/>
    <property type="match status" value="1"/>
</dbReference>
<dbReference type="EMBL" id="NNAY01002739">
    <property type="protein sequence ID" value="OXU20660.1"/>
    <property type="molecule type" value="Genomic_DNA"/>
</dbReference>
<dbReference type="PANTHER" id="PTHR22955:SF77">
    <property type="entry name" value="ASPARTIC PUTATIVE DOMAIN-CONTAINING PROTEIN-RELATED"/>
    <property type="match status" value="1"/>
</dbReference>
<evidence type="ECO:0000256" key="1">
    <source>
        <dbReference type="SAM" id="MobiDB-lite"/>
    </source>
</evidence>
<dbReference type="STRING" id="543379.A0A232EQN2"/>
<protein>
    <submittedName>
        <fullName evidence="2">Uncharacterized protein</fullName>
    </submittedName>
</protein>
<dbReference type="InterPro" id="IPR008042">
    <property type="entry name" value="Retrotrans_Pao"/>
</dbReference>
<dbReference type="Proteomes" id="UP000215335">
    <property type="component" value="Unassembled WGS sequence"/>
</dbReference>
<feature type="region of interest" description="Disordered" evidence="1">
    <location>
        <begin position="1"/>
        <end position="108"/>
    </location>
</feature>
<feature type="compositionally biased region" description="Polar residues" evidence="1">
    <location>
        <begin position="1"/>
        <end position="11"/>
    </location>
</feature>
<name>A0A232EQN2_9HYME</name>
<keyword evidence="3" id="KW-1185">Reference proteome</keyword>
<dbReference type="AlphaFoldDB" id="A0A232EQN2"/>
<feature type="compositionally biased region" description="Polar residues" evidence="1">
    <location>
        <begin position="70"/>
        <end position="88"/>
    </location>
</feature>
<accession>A0A232EQN2</accession>
<evidence type="ECO:0000313" key="3">
    <source>
        <dbReference type="Proteomes" id="UP000215335"/>
    </source>
</evidence>
<proteinExistence type="predicted"/>
<feature type="compositionally biased region" description="Polar residues" evidence="1">
    <location>
        <begin position="96"/>
        <end position="106"/>
    </location>
</feature>
<dbReference type="Pfam" id="PF05380">
    <property type="entry name" value="Peptidase_A17"/>
    <property type="match status" value="1"/>
</dbReference>
<evidence type="ECO:0000313" key="2">
    <source>
        <dbReference type="EMBL" id="OXU20660.1"/>
    </source>
</evidence>